<dbReference type="RefSeq" id="WP_072015231.1">
    <property type="nucleotide sequence ID" value="NZ_BBMZ01000010.1"/>
</dbReference>
<dbReference type="AlphaFoldDB" id="A0A090V0R0"/>
<organism evidence="1 2">
    <name type="scientific">Pseudescherichia vulneris NBRC 102420</name>
    <dbReference type="NCBI Taxonomy" id="1115515"/>
    <lineage>
        <taxon>Bacteria</taxon>
        <taxon>Pseudomonadati</taxon>
        <taxon>Pseudomonadota</taxon>
        <taxon>Gammaproteobacteria</taxon>
        <taxon>Enterobacterales</taxon>
        <taxon>Enterobacteriaceae</taxon>
        <taxon>Pseudescherichia</taxon>
    </lineage>
</organism>
<evidence type="ECO:0000313" key="1">
    <source>
        <dbReference type="EMBL" id="GAL58391.1"/>
    </source>
</evidence>
<name>A0A090V0R0_PSEVU</name>
<dbReference type="Proteomes" id="UP000029462">
    <property type="component" value="Unassembled WGS sequence"/>
</dbReference>
<dbReference type="EMBL" id="BBMZ01000010">
    <property type="protein sequence ID" value="GAL58391.1"/>
    <property type="molecule type" value="Genomic_DNA"/>
</dbReference>
<evidence type="ECO:0000313" key="2">
    <source>
        <dbReference type="Proteomes" id="UP000029462"/>
    </source>
</evidence>
<keyword evidence="2" id="KW-1185">Reference proteome</keyword>
<proteinExistence type="predicted"/>
<comment type="caution">
    <text evidence="1">The sequence shown here is derived from an EMBL/GenBank/DDBJ whole genome shotgun (WGS) entry which is preliminary data.</text>
</comment>
<dbReference type="OrthoDB" id="6625694at2"/>
<sequence>MKILGLDEQRTLRGSGVLKFFELERVPNSDWVEIFESLLTQGNEKTWVEGYCLVTNCPSSEVPARLKLIEEKCNEANELLKKRLPSL</sequence>
<gene>
    <name evidence="1" type="ORF">EV102420_10_01720</name>
</gene>
<accession>A0A090V0R0</accession>
<reference evidence="1 2" key="1">
    <citation type="submission" date="2014-09" db="EMBL/GenBank/DDBJ databases">
        <title>Whole genome shotgun sequence of Escherichia vulneris NBRC 102420.</title>
        <authorList>
            <person name="Yoshida Y."/>
            <person name="Hosoyama A."/>
            <person name="Tsuchikane K."/>
            <person name="Ohji S."/>
            <person name="Ichikawa N."/>
            <person name="Kimura A."/>
            <person name="Yamazoe A."/>
            <person name="Ezaki T."/>
            <person name="Fujita N."/>
        </authorList>
    </citation>
    <scope>NUCLEOTIDE SEQUENCE [LARGE SCALE GENOMIC DNA]</scope>
    <source>
        <strain evidence="1 2">NBRC 102420</strain>
    </source>
</reference>
<protein>
    <submittedName>
        <fullName evidence="1">Uncharacterized protein</fullName>
    </submittedName>
</protein>